<dbReference type="PANTHER" id="PTHR13939:SF0">
    <property type="entry name" value="NMN AMIDOHYDROLASE-LIKE PROTEIN YFAY"/>
    <property type="match status" value="1"/>
</dbReference>
<evidence type="ECO:0000313" key="1">
    <source>
        <dbReference type="EMBL" id="CAI8025103.1"/>
    </source>
</evidence>
<dbReference type="InterPro" id="IPR036425">
    <property type="entry name" value="MoaB/Mog-like_dom_sf"/>
</dbReference>
<protein>
    <submittedName>
        <fullName evidence="1">Protein Pcal_0062</fullName>
    </submittedName>
</protein>
<comment type="caution">
    <text evidence="1">The sequence shown here is derived from an EMBL/GenBank/DDBJ whole genome shotgun (WGS) entry which is preliminary data.</text>
</comment>
<proteinExistence type="predicted"/>
<dbReference type="AlphaFoldDB" id="A0AA35WKS2"/>
<sequence>MRWLIWQPFPEAAEVFQNPVGWAPCVRVTKDSSSILLMPGPPREMKSIFEAYITPLIAERYSAKTATLRVHVNMFEAEVSPLLQQVMGEHPNVYLKAYVALRRDDNQYMPVDLVSTGSDEDNAQSQLQAAAEYLRTLVIEKGKIFSLEDE</sequence>
<dbReference type="Proteomes" id="UP001174909">
    <property type="component" value="Unassembled WGS sequence"/>
</dbReference>
<gene>
    <name evidence="1" type="ORF">GBAR_LOCUS14529</name>
</gene>
<accession>A0AA35WKS2</accession>
<dbReference type="SUPFAM" id="SSF53218">
    <property type="entry name" value="Molybdenum cofactor biosynthesis proteins"/>
    <property type="match status" value="1"/>
</dbReference>
<dbReference type="InterPro" id="IPR050101">
    <property type="entry name" value="CinA"/>
</dbReference>
<dbReference type="PANTHER" id="PTHR13939">
    <property type="entry name" value="NICOTINAMIDE-NUCLEOTIDE AMIDOHYDROLASE PNCC"/>
    <property type="match status" value="1"/>
</dbReference>
<reference evidence="1" key="1">
    <citation type="submission" date="2023-03" db="EMBL/GenBank/DDBJ databases">
        <authorList>
            <person name="Steffen K."/>
            <person name="Cardenas P."/>
        </authorList>
    </citation>
    <scope>NUCLEOTIDE SEQUENCE</scope>
</reference>
<keyword evidence="2" id="KW-1185">Reference proteome</keyword>
<evidence type="ECO:0000313" key="2">
    <source>
        <dbReference type="Proteomes" id="UP001174909"/>
    </source>
</evidence>
<name>A0AA35WKS2_GEOBA</name>
<dbReference type="EMBL" id="CASHTH010002119">
    <property type="protein sequence ID" value="CAI8025103.1"/>
    <property type="molecule type" value="Genomic_DNA"/>
</dbReference>
<organism evidence="1 2">
    <name type="scientific">Geodia barretti</name>
    <name type="common">Barrett's horny sponge</name>
    <dbReference type="NCBI Taxonomy" id="519541"/>
    <lineage>
        <taxon>Eukaryota</taxon>
        <taxon>Metazoa</taxon>
        <taxon>Porifera</taxon>
        <taxon>Demospongiae</taxon>
        <taxon>Heteroscleromorpha</taxon>
        <taxon>Tetractinellida</taxon>
        <taxon>Astrophorina</taxon>
        <taxon>Geodiidae</taxon>
        <taxon>Geodia</taxon>
    </lineage>
</organism>
<dbReference type="Gene3D" id="3.40.980.10">
    <property type="entry name" value="MoaB/Mog-like domain"/>
    <property type="match status" value="1"/>
</dbReference>